<dbReference type="PANTHER" id="PTHR45631">
    <property type="entry name" value="OS07G0107800 PROTEIN-RELATED"/>
    <property type="match status" value="1"/>
</dbReference>
<dbReference type="InterPro" id="IPR017441">
    <property type="entry name" value="Protein_kinase_ATP_BS"/>
</dbReference>
<evidence type="ECO:0000313" key="3">
    <source>
        <dbReference type="EnsemblPlants" id="AET3Gv20759400.33"/>
    </source>
</evidence>
<dbReference type="PROSITE" id="PS00107">
    <property type="entry name" value="PROTEIN_KINASE_ATP"/>
    <property type="match status" value="1"/>
</dbReference>
<reference evidence="4" key="1">
    <citation type="journal article" date="2014" name="Science">
        <title>Ancient hybridizations among the ancestral genomes of bread wheat.</title>
        <authorList>
            <consortium name="International Wheat Genome Sequencing Consortium,"/>
            <person name="Marcussen T."/>
            <person name="Sandve S.R."/>
            <person name="Heier L."/>
            <person name="Spannagl M."/>
            <person name="Pfeifer M."/>
            <person name="Jakobsen K.S."/>
            <person name="Wulff B.B."/>
            <person name="Steuernagel B."/>
            <person name="Mayer K.F."/>
            <person name="Olsen O.A."/>
        </authorList>
    </citation>
    <scope>NUCLEOTIDE SEQUENCE [LARGE SCALE GENOMIC DNA]</scope>
    <source>
        <strain evidence="4">cv. AL8/78</strain>
    </source>
</reference>
<dbReference type="Proteomes" id="UP000015105">
    <property type="component" value="Chromosome 3D"/>
</dbReference>
<organism evidence="3 4">
    <name type="scientific">Aegilops tauschii subsp. strangulata</name>
    <name type="common">Goatgrass</name>
    <dbReference type="NCBI Taxonomy" id="200361"/>
    <lineage>
        <taxon>Eukaryota</taxon>
        <taxon>Viridiplantae</taxon>
        <taxon>Streptophyta</taxon>
        <taxon>Embryophyta</taxon>
        <taxon>Tracheophyta</taxon>
        <taxon>Spermatophyta</taxon>
        <taxon>Magnoliopsida</taxon>
        <taxon>Liliopsida</taxon>
        <taxon>Poales</taxon>
        <taxon>Poaceae</taxon>
        <taxon>BOP clade</taxon>
        <taxon>Pooideae</taxon>
        <taxon>Triticodae</taxon>
        <taxon>Triticeae</taxon>
        <taxon>Triticinae</taxon>
        <taxon>Aegilops</taxon>
    </lineage>
</organism>
<feature type="domain" description="Serine-threonine/tyrosine-protein kinase catalytic" evidence="2">
    <location>
        <begin position="37"/>
        <end position="89"/>
    </location>
</feature>
<dbReference type="GO" id="GO:0004672">
    <property type="term" value="F:protein kinase activity"/>
    <property type="evidence" value="ECO:0007669"/>
    <property type="project" value="InterPro"/>
</dbReference>
<proteinExistence type="predicted"/>
<reference evidence="3" key="4">
    <citation type="submission" date="2019-03" db="UniProtKB">
        <authorList>
            <consortium name="EnsemblPlants"/>
        </authorList>
    </citation>
    <scope>IDENTIFICATION</scope>
</reference>
<dbReference type="AlphaFoldDB" id="A0A453FRN7"/>
<accession>A0A453FRN7</accession>
<dbReference type="PANTHER" id="PTHR45631:SF204">
    <property type="entry name" value="OS01G0810800 PROTEIN"/>
    <property type="match status" value="1"/>
</dbReference>
<sequence length="130" mass="15080">GKSGDDEDYAMYEEETPLHIDIRRFTYAELKLITNNFQSIIGKGGFGIVYHGTLENGDEVAVKVLMETSIAESTDFLPEVKTQNQLGHNITFFNRNFFSETGSFYYRHPLHHTRCIQPQLFQRFLQVIQK</sequence>
<keyword evidence="4" id="KW-1185">Reference proteome</keyword>
<keyword evidence="1" id="KW-0067">ATP-binding</keyword>
<protein>
    <recommendedName>
        <fullName evidence="2">Serine-threonine/tyrosine-protein kinase catalytic domain-containing protein</fullName>
    </recommendedName>
</protein>
<dbReference type="SUPFAM" id="SSF56112">
    <property type="entry name" value="Protein kinase-like (PK-like)"/>
    <property type="match status" value="1"/>
</dbReference>
<name>A0A453FRN7_AEGTS</name>
<reference evidence="3" key="5">
    <citation type="journal article" date="2021" name="G3 (Bethesda)">
        <title>Aegilops tauschii genome assembly Aet v5.0 features greater sequence contiguity and improved annotation.</title>
        <authorList>
            <person name="Wang L."/>
            <person name="Zhu T."/>
            <person name="Rodriguez J.C."/>
            <person name="Deal K.R."/>
            <person name="Dubcovsky J."/>
            <person name="McGuire P.E."/>
            <person name="Lux T."/>
            <person name="Spannagl M."/>
            <person name="Mayer K.F.X."/>
            <person name="Baldrich P."/>
            <person name="Meyers B.C."/>
            <person name="Huo N."/>
            <person name="Gu Y.Q."/>
            <person name="Zhou H."/>
            <person name="Devos K.M."/>
            <person name="Bennetzen J.L."/>
            <person name="Unver T."/>
            <person name="Budak H."/>
            <person name="Gulick P.J."/>
            <person name="Galiba G."/>
            <person name="Kalapos B."/>
            <person name="Nelson D.R."/>
            <person name="Li P."/>
            <person name="You F.M."/>
            <person name="Luo M.C."/>
            <person name="Dvorak J."/>
        </authorList>
    </citation>
    <scope>NUCLEOTIDE SEQUENCE [LARGE SCALE GENOMIC DNA]</scope>
    <source>
        <strain evidence="3">cv. AL8/78</strain>
    </source>
</reference>
<evidence type="ECO:0000259" key="2">
    <source>
        <dbReference type="Pfam" id="PF07714"/>
    </source>
</evidence>
<reference evidence="4" key="2">
    <citation type="journal article" date="2017" name="Nat. Plants">
        <title>The Aegilops tauschii genome reveals multiple impacts of transposons.</title>
        <authorList>
            <person name="Zhao G."/>
            <person name="Zou C."/>
            <person name="Li K."/>
            <person name="Wang K."/>
            <person name="Li T."/>
            <person name="Gao L."/>
            <person name="Zhang X."/>
            <person name="Wang H."/>
            <person name="Yang Z."/>
            <person name="Liu X."/>
            <person name="Jiang W."/>
            <person name="Mao L."/>
            <person name="Kong X."/>
            <person name="Jiao Y."/>
            <person name="Jia J."/>
        </authorList>
    </citation>
    <scope>NUCLEOTIDE SEQUENCE [LARGE SCALE GENOMIC DNA]</scope>
    <source>
        <strain evidence="4">cv. AL8/78</strain>
    </source>
</reference>
<keyword evidence="1" id="KW-0547">Nucleotide-binding</keyword>
<dbReference type="Gramene" id="AET3Gv20759400.33">
    <property type="protein sequence ID" value="AET3Gv20759400.33"/>
    <property type="gene ID" value="AET3Gv20759400"/>
</dbReference>
<evidence type="ECO:0000256" key="1">
    <source>
        <dbReference type="PROSITE-ProRule" id="PRU10141"/>
    </source>
</evidence>
<dbReference type="Pfam" id="PF07714">
    <property type="entry name" value="PK_Tyr_Ser-Thr"/>
    <property type="match status" value="1"/>
</dbReference>
<evidence type="ECO:0000313" key="4">
    <source>
        <dbReference type="Proteomes" id="UP000015105"/>
    </source>
</evidence>
<dbReference type="InterPro" id="IPR011009">
    <property type="entry name" value="Kinase-like_dom_sf"/>
</dbReference>
<reference evidence="3" key="3">
    <citation type="journal article" date="2017" name="Nature">
        <title>Genome sequence of the progenitor of the wheat D genome Aegilops tauschii.</title>
        <authorList>
            <person name="Luo M.C."/>
            <person name="Gu Y.Q."/>
            <person name="Puiu D."/>
            <person name="Wang H."/>
            <person name="Twardziok S.O."/>
            <person name="Deal K.R."/>
            <person name="Huo N."/>
            <person name="Zhu T."/>
            <person name="Wang L."/>
            <person name="Wang Y."/>
            <person name="McGuire P.E."/>
            <person name="Liu S."/>
            <person name="Long H."/>
            <person name="Ramasamy R.K."/>
            <person name="Rodriguez J.C."/>
            <person name="Van S.L."/>
            <person name="Yuan L."/>
            <person name="Wang Z."/>
            <person name="Xia Z."/>
            <person name="Xiao L."/>
            <person name="Anderson O.D."/>
            <person name="Ouyang S."/>
            <person name="Liang Y."/>
            <person name="Zimin A.V."/>
            <person name="Pertea G."/>
            <person name="Qi P."/>
            <person name="Bennetzen J.L."/>
            <person name="Dai X."/>
            <person name="Dawson M.W."/>
            <person name="Muller H.G."/>
            <person name="Kugler K."/>
            <person name="Rivarola-Duarte L."/>
            <person name="Spannagl M."/>
            <person name="Mayer K.F.X."/>
            <person name="Lu F.H."/>
            <person name="Bevan M.W."/>
            <person name="Leroy P."/>
            <person name="Li P."/>
            <person name="You F.M."/>
            <person name="Sun Q."/>
            <person name="Liu Z."/>
            <person name="Lyons E."/>
            <person name="Wicker T."/>
            <person name="Salzberg S.L."/>
            <person name="Devos K.M."/>
            <person name="Dvorak J."/>
        </authorList>
    </citation>
    <scope>NUCLEOTIDE SEQUENCE [LARGE SCALE GENOMIC DNA]</scope>
    <source>
        <strain evidence="3">cv. AL8/78</strain>
    </source>
</reference>
<dbReference type="InterPro" id="IPR001245">
    <property type="entry name" value="Ser-Thr/Tyr_kinase_cat_dom"/>
</dbReference>
<dbReference type="EnsemblPlants" id="AET3Gv20759400.33">
    <property type="protein sequence ID" value="AET3Gv20759400.33"/>
    <property type="gene ID" value="AET3Gv20759400"/>
</dbReference>
<dbReference type="Gene3D" id="3.30.200.20">
    <property type="entry name" value="Phosphorylase Kinase, domain 1"/>
    <property type="match status" value="1"/>
</dbReference>
<dbReference type="GO" id="GO:0005524">
    <property type="term" value="F:ATP binding"/>
    <property type="evidence" value="ECO:0007669"/>
    <property type="project" value="UniProtKB-UniRule"/>
</dbReference>
<feature type="binding site" evidence="1">
    <location>
        <position position="63"/>
    </location>
    <ligand>
        <name>ATP</name>
        <dbReference type="ChEBI" id="CHEBI:30616"/>
    </ligand>
</feature>